<feature type="transmembrane region" description="Helical" evidence="6">
    <location>
        <begin position="330"/>
        <end position="352"/>
    </location>
</feature>
<dbReference type="SUPFAM" id="SSF103473">
    <property type="entry name" value="MFS general substrate transporter"/>
    <property type="match status" value="1"/>
</dbReference>
<dbReference type="Pfam" id="PF00083">
    <property type="entry name" value="Sugar_tr"/>
    <property type="match status" value="1"/>
</dbReference>
<evidence type="ECO:0000256" key="5">
    <source>
        <dbReference type="SAM" id="MobiDB-lite"/>
    </source>
</evidence>
<gene>
    <name evidence="8" type="ORF">A8C75_14345</name>
</gene>
<feature type="transmembrane region" description="Helical" evidence="6">
    <location>
        <begin position="264"/>
        <end position="283"/>
    </location>
</feature>
<dbReference type="STRING" id="1821621.A8C75_14345"/>
<evidence type="ECO:0000313" key="8">
    <source>
        <dbReference type="EMBL" id="ANG63536.1"/>
    </source>
</evidence>
<dbReference type="KEGG" id="mars:A8C75_14345"/>
<dbReference type="InterPro" id="IPR047200">
    <property type="entry name" value="MFS_YcaD-like"/>
</dbReference>
<protein>
    <recommendedName>
        <fullName evidence="7">Major facilitator superfamily (MFS) profile domain-containing protein</fullName>
    </recommendedName>
</protein>
<feature type="transmembrane region" description="Helical" evidence="6">
    <location>
        <begin position="234"/>
        <end position="252"/>
    </location>
</feature>
<dbReference type="GO" id="GO:0022857">
    <property type="term" value="F:transmembrane transporter activity"/>
    <property type="evidence" value="ECO:0007669"/>
    <property type="project" value="InterPro"/>
</dbReference>
<dbReference type="Gene3D" id="1.20.1250.20">
    <property type="entry name" value="MFS general substrate transporter like domains"/>
    <property type="match status" value="2"/>
</dbReference>
<evidence type="ECO:0000259" key="7">
    <source>
        <dbReference type="PROSITE" id="PS50850"/>
    </source>
</evidence>
<accession>A0A1A9F017</accession>
<feature type="transmembrane region" description="Helical" evidence="6">
    <location>
        <begin position="157"/>
        <end position="177"/>
    </location>
</feature>
<dbReference type="InterPro" id="IPR005828">
    <property type="entry name" value="MFS_sugar_transport-like"/>
</dbReference>
<evidence type="ECO:0000313" key="9">
    <source>
        <dbReference type="Proteomes" id="UP000078070"/>
    </source>
</evidence>
<dbReference type="PANTHER" id="PTHR23521">
    <property type="entry name" value="TRANSPORTER MFS SUPERFAMILY"/>
    <property type="match status" value="1"/>
</dbReference>
<dbReference type="PROSITE" id="PS50850">
    <property type="entry name" value="MFS"/>
    <property type="match status" value="1"/>
</dbReference>
<feature type="transmembrane region" description="Helical" evidence="6">
    <location>
        <begin position="289"/>
        <end position="309"/>
    </location>
</feature>
<feature type="transmembrane region" description="Helical" evidence="6">
    <location>
        <begin position="358"/>
        <end position="377"/>
    </location>
</feature>
<dbReference type="InterPro" id="IPR036259">
    <property type="entry name" value="MFS_trans_sf"/>
</dbReference>
<evidence type="ECO:0000256" key="3">
    <source>
        <dbReference type="ARBA" id="ARBA00022989"/>
    </source>
</evidence>
<keyword evidence="2 6" id="KW-0812">Transmembrane</keyword>
<name>A0A1A9F017_9GAMM</name>
<dbReference type="EMBL" id="CP015839">
    <property type="protein sequence ID" value="ANG63536.1"/>
    <property type="molecule type" value="Genomic_DNA"/>
</dbReference>
<feature type="region of interest" description="Disordered" evidence="5">
    <location>
        <begin position="390"/>
        <end position="419"/>
    </location>
</feature>
<organism evidence="8 9">
    <name type="scientific">Marinobacterium aestuarii</name>
    <dbReference type="NCBI Taxonomy" id="1821621"/>
    <lineage>
        <taxon>Bacteria</taxon>
        <taxon>Pseudomonadati</taxon>
        <taxon>Pseudomonadota</taxon>
        <taxon>Gammaproteobacteria</taxon>
        <taxon>Oceanospirillales</taxon>
        <taxon>Oceanospirillaceae</taxon>
        <taxon>Marinobacterium</taxon>
    </lineage>
</organism>
<reference evidence="9" key="1">
    <citation type="submission" date="2016-05" db="EMBL/GenBank/DDBJ databases">
        <authorList>
            <person name="Baek K."/>
            <person name="Yang S.-J."/>
        </authorList>
    </citation>
    <scope>NUCLEOTIDE SEQUENCE [LARGE SCALE GENOMIC DNA]</scope>
    <source>
        <strain evidence="9">ST58-10</strain>
    </source>
</reference>
<evidence type="ECO:0000256" key="1">
    <source>
        <dbReference type="ARBA" id="ARBA00004370"/>
    </source>
</evidence>
<feature type="transmembrane region" description="Helical" evidence="6">
    <location>
        <begin position="198"/>
        <end position="219"/>
    </location>
</feature>
<feature type="transmembrane region" description="Helical" evidence="6">
    <location>
        <begin position="97"/>
        <end position="118"/>
    </location>
</feature>
<sequence length="419" mass="44395">MGPIRQLTALLASYGLLLLANGMFTTLLSLRTRLEGFPTELIGLVMGSYFIGLFLGARYAAGVVNKVGHIRAFGVFASLISITPLLHMLVVSPTLWFVLRLIAGFSMAGLIVVTESWLNARAEDHNRGAVLSIYMIINYLGAGSAQLLLMLDDPGGYRLFLLASITFSVSLIPVLLTRTTAPLPEPPGPLRISPVLKASPVGFFGAMAAGLINASFYTMGPLSAQDAGLSADEIALFLACGILGGLVLQIPLGRLSDRIERRKVIALASVGTTLCCGALAWLVMQQVEVKWLLLGSFSYGCLAFTLYSLAGAHANDWGDPGRRMQTAGALLAGFGIGAIVGPFLSGTAMSALGPSGLFVFNGAVALMLALFSLYQSARRGMALSKPRFVPQPGSQYSSDELYRAVQEEGGQGKEESRQP</sequence>
<feature type="transmembrane region" description="Helical" evidence="6">
    <location>
        <begin position="130"/>
        <end position="151"/>
    </location>
</feature>
<dbReference type="InterPro" id="IPR011701">
    <property type="entry name" value="MFS"/>
</dbReference>
<proteinExistence type="predicted"/>
<dbReference type="Pfam" id="PF07690">
    <property type="entry name" value="MFS_1"/>
    <property type="match status" value="1"/>
</dbReference>
<dbReference type="GO" id="GO:0005886">
    <property type="term" value="C:plasma membrane"/>
    <property type="evidence" value="ECO:0007669"/>
    <property type="project" value="TreeGrafter"/>
</dbReference>
<keyword evidence="9" id="KW-1185">Reference proteome</keyword>
<feature type="compositionally biased region" description="Basic and acidic residues" evidence="5">
    <location>
        <begin position="400"/>
        <end position="419"/>
    </location>
</feature>
<dbReference type="AlphaFoldDB" id="A0A1A9F017"/>
<feature type="domain" description="Major facilitator superfamily (MFS) profile" evidence="7">
    <location>
        <begin position="194"/>
        <end position="419"/>
    </location>
</feature>
<evidence type="ECO:0000256" key="2">
    <source>
        <dbReference type="ARBA" id="ARBA00022692"/>
    </source>
</evidence>
<dbReference type="RefSeq" id="WP_067383723.1">
    <property type="nucleotide sequence ID" value="NZ_CP015839.1"/>
</dbReference>
<reference evidence="8 9" key="2">
    <citation type="journal article" date="2018" name="Int. J. Syst. Evol. Microbiol.">
        <title>Marinobacterium aestuarii sp. nov., a benzene-degrading marine bacterium isolated from estuary sediment.</title>
        <authorList>
            <person name="Bae S.S."/>
            <person name="Jung J."/>
            <person name="Chung D."/>
            <person name="Baek K."/>
        </authorList>
    </citation>
    <scope>NUCLEOTIDE SEQUENCE [LARGE SCALE GENOMIC DNA]</scope>
    <source>
        <strain evidence="8 9">ST58-10</strain>
    </source>
</reference>
<dbReference type="PANTHER" id="PTHR23521:SF3">
    <property type="entry name" value="MFS TRANSPORTER"/>
    <property type="match status" value="1"/>
</dbReference>
<dbReference type="InterPro" id="IPR020846">
    <property type="entry name" value="MFS_dom"/>
</dbReference>
<keyword evidence="3 6" id="KW-1133">Transmembrane helix</keyword>
<dbReference type="OrthoDB" id="9810614at2"/>
<dbReference type="Proteomes" id="UP000078070">
    <property type="component" value="Chromosome"/>
</dbReference>
<dbReference type="CDD" id="cd17477">
    <property type="entry name" value="MFS_YcaD_like"/>
    <property type="match status" value="1"/>
</dbReference>
<feature type="transmembrane region" description="Helical" evidence="6">
    <location>
        <begin position="41"/>
        <end position="61"/>
    </location>
</feature>
<keyword evidence="4 6" id="KW-0472">Membrane</keyword>
<comment type="subcellular location">
    <subcellularLocation>
        <location evidence="1">Membrane</location>
    </subcellularLocation>
</comment>
<evidence type="ECO:0000256" key="6">
    <source>
        <dbReference type="SAM" id="Phobius"/>
    </source>
</evidence>
<feature type="transmembrane region" description="Helical" evidence="6">
    <location>
        <begin position="73"/>
        <end position="91"/>
    </location>
</feature>
<evidence type="ECO:0000256" key="4">
    <source>
        <dbReference type="ARBA" id="ARBA00023136"/>
    </source>
</evidence>